<accession>A0ACB8YL22</accession>
<dbReference type="EMBL" id="CM042058">
    <property type="protein sequence ID" value="KAI3685659.1"/>
    <property type="molecule type" value="Genomic_DNA"/>
</dbReference>
<evidence type="ECO:0000313" key="1">
    <source>
        <dbReference type="EMBL" id="KAI3685659.1"/>
    </source>
</evidence>
<organism evidence="1 2">
    <name type="scientific">Arctium lappa</name>
    <name type="common">Greater burdock</name>
    <name type="synonym">Lappa major</name>
    <dbReference type="NCBI Taxonomy" id="4217"/>
    <lineage>
        <taxon>Eukaryota</taxon>
        <taxon>Viridiplantae</taxon>
        <taxon>Streptophyta</taxon>
        <taxon>Embryophyta</taxon>
        <taxon>Tracheophyta</taxon>
        <taxon>Spermatophyta</taxon>
        <taxon>Magnoliopsida</taxon>
        <taxon>eudicotyledons</taxon>
        <taxon>Gunneridae</taxon>
        <taxon>Pentapetalae</taxon>
        <taxon>asterids</taxon>
        <taxon>campanulids</taxon>
        <taxon>Asterales</taxon>
        <taxon>Asteraceae</taxon>
        <taxon>Carduoideae</taxon>
        <taxon>Cardueae</taxon>
        <taxon>Arctiinae</taxon>
        <taxon>Arctium</taxon>
    </lineage>
</organism>
<comment type="caution">
    <text evidence="1">The sequence shown here is derived from an EMBL/GenBank/DDBJ whole genome shotgun (WGS) entry which is preliminary data.</text>
</comment>
<sequence>MGIDYGAAVINKYHSYIKPFTTIFILLTISRFDDMARLPSRGRKKIQLKRIENERERVVTLSKRRNGLFKKANELATLCRVQIAIILFSISGKPLSFGSPNVQSVVNKFINSNQVDQQRDDLITRAVNSNNETNIQEFNKEFNEVNEQLANEKKRGQMLDEHTKRLLRGKTYEEYVAIHGYNGRMQLKFNMEELKRNKACTLNASCGPSSSNDEYEVDLSKIGVTNDYLNQR</sequence>
<evidence type="ECO:0000313" key="2">
    <source>
        <dbReference type="Proteomes" id="UP001055879"/>
    </source>
</evidence>
<keyword evidence="2" id="KW-1185">Reference proteome</keyword>
<gene>
    <name evidence="1" type="ORF">L6452_34914</name>
</gene>
<reference evidence="1 2" key="2">
    <citation type="journal article" date="2022" name="Mol. Ecol. Resour.">
        <title>The genomes of chicory, endive, great burdock and yacon provide insights into Asteraceae paleo-polyploidization history and plant inulin production.</title>
        <authorList>
            <person name="Fan W."/>
            <person name="Wang S."/>
            <person name="Wang H."/>
            <person name="Wang A."/>
            <person name="Jiang F."/>
            <person name="Liu H."/>
            <person name="Zhao H."/>
            <person name="Xu D."/>
            <person name="Zhang Y."/>
        </authorList>
    </citation>
    <scope>NUCLEOTIDE SEQUENCE [LARGE SCALE GENOMIC DNA]</scope>
    <source>
        <strain evidence="2">cv. Niubang</strain>
    </source>
</reference>
<name>A0ACB8YL22_ARCLA</name>
<protein>
    <submittedName>
        <fullName evidence="1">Uncharacterized protein</fullName>
    </submittedName>
</protein>
<proteinExistence type="predicted"/>
<dbReference type="Proteomes" id="UP001055879">
    <property type="component" value="Linkage Group LG12"/>
</dbReference>
<reference evidence="2" key="1">
    <citation type="journal article" date="2022" name="Mol. Ecol. Resour.">
        <title>The genomes of chicory, endive, great burdock and yacon provide insights into Asteraceae palaeo-polyploidization history and plant inulin production.</title>
        <authorList>
            <person name="Fan W."/>
            <person name="Wang S."/>
            <person name="Wang H."/>
            <person name="Wang A."/>
            <person name="Jiang F."/>
            <person name="Liu H."/>
            <person name="Zhao H."/>
            <person name="Xu D."/>
            <person name="Zhang Y."/>
        </authorList>
    </citation>
    <scope>NUCLEOTIDE SEQUENCE [LARGE SCALE GENOMIC DNA]</scope>
    <source>
        <strain evidence="2">cv. Niubang</strain>
    </source>
</reference>